<evidence type="ECO:0000256" key="4">
    <source>
        <dbReference type="SAM" id="MobiDB-lite"/>
    </source>
</evidence>
<dbReference type="GeneID" id="9526282"/>
<dbReference type="EMBL" id="ABSU01000002">
    <property type="protein sequence ID" value="EFE36160.1"/>
    <property type="molecule type" value="Genomic_DNA"/>
</dbReference>
<dbReference type="AlphaFoldDB" id="D4ALA1"/>
<dbReference type="PANTHER" id="PTHR13486:SF2">
    <property type="entry name" value="SPLICING FACTOR C9ORF78"/>
    <property type="match status" value="1"/>
</dbReference>
<dbReference type="GO" id="GO:0000398">
    <property type="term" value="P:mRNA splicing, via spliceosome"/>
    <property type="evidence" value="ECO:0007669"/>
    <property type="project" value="TreeGrafter"/>
</dbReference>
<organism evidence="5 6">
    <name type="scientific">Arthroderma benhamiae (strain ATCC MYA-4681 / CBS 112371)</name>
    <name type="common">Trichophyton mentagrophytes</name>
    <dbReference type="NCBI Taxonomy" id="663331"/>
    <lineage>
        <taxon>Eukaryota</taxon>
        <taxon>Fungi</taxon>
        <taxon>Dikarya</taxon>
        <taxon>Ascomycota</taxon>
        <taxon>Pezizomycotina</taxon>
        <taxon>Eurotiomycetes</taxon>
        <taxon>Eurotiomycetidae</taxon>
        <taxon>Onygenales</taxon>
        <taxon>Arthrodermataceae</taxon>
        <taxon>Trichophyton</taxon>
    </lineage>
</organism>
<feature type="region of interest" description="Disordered" evidence="4">
    <location>
        <begin position="105"/>
        <end position="141"/>
    </location>
</feature>
<feature type="region of interest" description="Disordered" evidence="4">
    <location>
        <begin position="203"/>
        <end position="393"/>
    </location>
</feature>
<evidence type="ECO:0000256" key="2">
    <source>
        <dbReference type="ARBA" id="ARBA00007643"/>
    </source>
</evidence>
<name>D4ALA1_ARTBC</name>
<dbReference type="Pfam" id="PF07052">
    <property type="entry name" value="Hep_59"/>
    <property type="match status" value="1"/>
</dbReference>
<evidence type="ECO:0000313" key="6">
    <source>
        <dbReference type="Proteomes" id="UP000008866"/>
    </source>
</evidence>
<dbReference type="KEGG" id="abe:ARB_05098"/>
<feature type="compositionally biased region" description="Basic and acidic residues" evidence="4">
    <location>
        <begin position="383"/>
        <end position="393"/>
    </location>
</feature>
<reference evidence="6" key="1">
    <citation type="journal article" date="2011" name="Genome Biol.">
        <title>Comparative and functional genomics provide insights into the pathogenicity of dermatophytic fungi.</title>
        <authorList>
            <person name="Burmester A."/>
            <person name="Shelest E."/>
            <person name="Gloeckner G."/>
            <person name="Heddergott C."/>
            <person name="Schindler S."/>
            <person name="Staib P."/>
            <person name="Heidel A."/>
            <person name="Felder M."/>
            <person name="Petzold A."/>
            <person name="Szafranski K."/>
            <person name="Feuermann M."/>
            <person name="Pedruzzi I."/>
            <person name="Priebe S."/>
            <person name="Groth M."/>
            <person name="Winkler R."/>
            <person name="Li W."/>
            <person name="Kniemeyer O."/>
            <person name="Schroeckh V."/>
            <person name="Hertweck C."/>
            <person name="Hube B."/>
            <person name="White T.C."/>
            <person name="Platzer M."/>
            <person name="Guthke R."/>
            <person name="Heitman J."/>
            <person name="Woestemeyer J."/>
            <person name="Zipfel P.F."/>
            <person name="Monod M."/>
            <person name="Brakhage A.A."/>
        </authorList>
    </citation>
    <scope>NUCLEOTIDE SEQUENCE [LARGE SCALE GENOMIC DNA]</scope>
    <source>
        <strain evidence="6">ATCC MYA-4681 / CBS 112371</strain>
    </source>
</reference>
<dbReference type="GO" id="GO:0005681">
    <property type="term" value="C:spliceosomal complex"/>
    <property type="evidence" value="ECO:0007669"/>
    <property type="project" value="TreeGrafter"/>
</dbReference>
<feature type="compositionally biased region" description="Basic residues" evidence="4">
    <location>
        <begin position="287"/>
        <end position="296"/>
    </location>
</feature>
<evidence type="ECO:0000313" key="5">
    <source>
        <dbReference type="EMBL" id="EFE36160.1"/>
    </source>
</evidence>
<keyword evidence="3" id="KW-0539">Nucleus</keyword>
<dbReference type="PANTHER" id="PTHR13486">
    <property type="entry name" value="TELOMERE LENGTH AND SILENCING PROTEIN 1 TLS1 FAMILY MEMBER"/>
    <property type="match status" value="1"/>
</dbReference>
<comment type="similarity">
    <text evidence="2">Belongs to the TLS1 family.</text>
</comment>
<comment type="subcellular location">
    <subcellularLocation>
        <location evidence="1">Nucleus</location>
    </subcellularLocation>
</comment>
<dbReference type="eggNOG" id="ENOG502S5M8">
    <property type="taxonomic scope" value="Eukaryota"/>
</dbReference>
<feature type="compositionally biased region" description="Low complexity" evidence="4">
    <location>
        <begin position="122"/>
        <end position="137"/>
    </location>
</feature>
<dbReference type="OMA" id="MCDRFTA"/>
<comment type="caution">
    <text evidence="5">The sequence shown here is derived from an EMBL/GenBank/DDBJ whole genome shotgun (WGS) entry which is preliminary data.</text>
</comment>
<sequence length="393" mass="43854">MHIHLFHFSSTPIHPSRLVCPSCCHRYFLPFMCSQTNATKVLDYVSLYYIIQKPTGEGEKKSNRLQFNQLQLSKNTARRGDTPLLILIMDVDAPLFNPAKRRKFMRRRADDTRPEDEVEAKASTPTAPDTPASSAPDGVETDEMGVADILRLRKNKARKGGIEFSTSRSSRSDALVPAAETTAEGRLSGISDRFVGHSGQKVDVDKHIDPTNPADGQNQSRQAAEHTSAADLQLPQRQPATLGKLHEIDLGPDSKLQNIARTEAATRNLAKGDSAAPEDEETVNKGKQTRSGRRRRNSEDIMRDRLVEEVLRESKLDVYEEPQSHADEDDQAADDRIADQFRRDFLDAIHSRRRGARTRNTKTSKADAPRGPKLGGSRSARAAMREQQNKAQK</sequence>
<proteinExistence type="inferred from homology"/>
<feature type="compositionally biased region" description="Basic and acidic residues" evidence="4">
    <location>
        <begin position="333"/>
        <end position="350"/>
    </location>
</feature>
<dbReference type="RefSeq" id="XP_003016805.1">
    <property type="nucleotide sequence ID" value="XM_003016759.1"/>
</dbReference>
<feature type="region of interest" description="Disordered" evidence="4">
    <location>
        <begin position="160"/>
        <end position="182"/>
    </location>
</feature>
<evidence type="ECO:0000256" key="1">
    <source>
        <dbReference type="ARBA" id="ARBA00004123"/>
    </source>
</evidence>
<dbReference type="InterPro" id="IPR010756">
    <property type="entry name" value="Tls1-like"/>
</dbReference>
<feature type="compositionally biased region" description="Basic and acidic residues" evidence="4">
    <location>
        <begin position="297"/>
        <end position="326"/>
    </location>
</feature>
<keyword evidence="6" id="KW-1185">Reference proteome</keyword>
<protein>
    <submittedName>
        <fullName evidence="5">Uncharacterized protein</fullName>
    </submittedName>
</protein>
<dbReference type="Proteomes" id="UP000008866">
    <property type="component" value="Unassembled WGS sequence"/>
</dbReference>
<dbReference type="HOGENOM" id="CLU_047429_0_0_1"/>
<accession>D4ALA1</accession>
<evidence type="ECO:0000256" key="3">
    <source>
        <dbReference type="ARBA" id="ARBA00023242"/>
    </source>
</evidence>
<feature type="compositionally biased region" description="Basic residues" evidence="4">
    <location>
        <begin position="351"/>
        <end position="362"/>
    </location>
</feature>
<gene>
    <name evidence="5" type="ORF">ARB_05098</name>
</gene>